<evidence type="ECO:0000313" key="2">
    <source>
        <dbReference type="EMBL" id="AYV47277.1"/>
    </source>
</evidence>
<feature type="transmembrane region" description="Helical" evidence="1">
    <location>
        <begin position="73"/>
        <end position="91"/>
    </location>
</feature>
<gene>
    <name evidence="2" type="ORF">C1707_13955</name>
    <name evidence="3" type="ORF">CFHF_04950</name>
</gene>
<sequence length="174" mass="18572">MAKGYNPSGDPHGVDRHHGAHAAGEAAGKVIGGGVGVLVGLALILLFFGPLLWAPLLAGFGAARLVPGTWQPWLAGFAAAALAIFVQFLLLVQKSPLLRYPAVALFSIAWVGGLWLELTSPPHDWLTTAPTWHAPGPWSWALIGLGVVVYAGLYLLALSRFGKGRWARRWQLLK</sequence>
<evidence type="ECO:0000313" key="4">
    <source>
        <dbReference type="Proteomes" id="UP000234483"/>
    </source>
</evidence>
<name>A0A2N5CXP3_9CAUL</name>
<keyword evidence="5" id="KW-1185">Reference proteome</keyword>
<evidence type="ECO:0000256" key="1">
    <source>
        <dbReference type="SAM" id="Phobius"/>
    </source>
</evidence>
<protein>
    <recommendedName>
        <fullName evidence="6">DUF4175 domain-containing protein</fullName>
    </recommendedName>
</protein>
<keyword evidence="1" id="KW-0812">Transmembrane</keyword>
<dbReference type="AlphaFoldDB" id="A0A2N5CXP3"/>
<evidence type="ECO:0000313" key="3">
    <source>
        <dbReference type="EMBL" id="PLR18562.1"/>
    </source>
</evidence>
<reference evidence="3 4" key="1">
    <citation type="submission" date="2017-12" db="EMBL/GenBank/DDBJ databases">
        <title>The genome sequence of Caulobacter flavus CGMCC1 15093.</title>
        <authorList>
            <person name="Gao J."/>
            <person name="Mao X."/>
            <person name="Sun J."/>
        </authorList>
    </citation>
    <scope>NUCLEOTIDE SEQUENCE [LARGE SCALE GENOMIC DNA]</scope>
    <source>
        <strain evidence="3 4">CGMCC1 15093</strain>
    </source>
</reference>
<dbReference type="Proteomes" id="UP000234483">
    <property type="component" value="Unassembled WGS sequence"/>
</dbReference>
<feature type="transmembrane region" description="Helical" evidence="1">
    <location>
        <begin position="138"/>
        <end position="159"/>
    </location>
</feature>
<reference evidence="2 5" key="2">
    <citation type="submission" date="2018-01" db="EMBL/GenBank/DDBJ databases">
        <title>Complete genome sequence of Caulobacter flavus RHGG3.</title>
        <authorList>
            <person name="Yang E."/>
        </authorList>
    </citation>
    <scope>NUCLEOTIDE SEQUENCE [LARGE SCALE GENOMIC DNA]</scope>
    <source>
        <strain evidence="2 5">RHGG3</strain>
    </source>
</reference>
<proteinExistence type="predicted"/>
<keyword evidence="1" id="KW-1133">Transmembrane helix</keyword>
<dbReference type="Proteomes" id="UP000281192">
    <property type="component" value="Chromosome"/>
</dbReference>
<dbReference type="RefSeq" id="WP_101711917.1">
    <property type="nucleotide sequence ID" value="NZ_CP026100.1"/>
</dbReference>
<dbReference type="KEGG" id="cfh:C1707_13955"/>
<feature type="transmembrane region" description="Helical" evidence="1">
    <location>
        <begin position="30"/>
        <end position="53"/>
    </location>
</feature>
<feature type="transmembrane region" description="Helical" evidence="1">
    <location>
        <begin position="98"/>
        <end position="118"/>
    </location>
</feature>
<evidence type="ECO:0000313" key="5">
    <source>
        <dbReference type="Proteomes" id="UP000281192"/>
    </source>
</evidence>
<evidence type="ECO:0008006" key="6">
    <source>
        <dbReference type="Google" id="ProtNLM"/>
    </source>
</evidence>
<dbReference type="EMBL" id="PJRQ01000009">
    <property type="protein sequence ID" value="PLR18562.1"/>
    <property type="molecule type" value="Genomic_DNA"/>
</dbReference>
<keyword evidence="1" id="KW-0472">Membrane</keyword>
<dbReference type="OrthoDB" id="7193219at2"/>
<accession>A0A2N5CXP3</accession>
<dbReference type="EMBL" id="CP026100">
    <property type="protein sequence ID" value="AYV47277.1"/>
    <property type="molecule type" value="Genomic_DNA"/>
</dbReference>
<organism evidence="3 4">
    <name type="scientific">Caulobacter flavus</name>
    <dbReference type="NCBI Taxonomy" id="1679497"/>
    <lineage>
        <taxon>Bacteria</taxon>
        <taxon>Pseudomonadati</taxon>
        <taxon>Pseudomonadota</taxon>
        <taxon>Alphaproteobacteria</taxon>
        <taxon>Caulobacterales</taxon>
        <taxon>Caulobacteraceae</taxon>
        <taxon>Caulobacter</taxon>
    </lineage>
</organism>